<sequence>MPMSIPRAAHLLVLLSVLAISLSSCGAAAALPVYDTDGHELSADADYYVLPAPPRGSGGGGGGLTMAPKGLHPCPLFVAQETDPLRKGFPVRFAPLQQDQGGSDRAVRVSSDVGVHFAAATTDDGDRRAWLGTTETDRAHAVVFQKDTTMHA</sequence>
<dbReference type="InterPro" id="IPR011065">
    <property type="entry name" value="Kunitz_inhibitor_STI-like_sf"/>
</dbReference>
<accession>A0A1D6E5Q7</accession>
<dbReference type="eggNOG" id="ENOG502S0PJ">
    <property type="taxonomic scope" value="Eukaryota"/>
</dbReference>
<dbReference type="FunCoup" id="A0A1D6E5Q7">
    <property type="interactions" value="1670"/>
</dbReference>
<gene>
    <name evidence="1" type="ORF">ZEAMMB73_Zm00001d002960</name>
</gene>
<dbReference type="ExpressionAtlas" id="A0A1D6E5Q7">
    <property type="expression patterns" value="baseline and differential"/>
</dbReference>
<dbReference type="OMA" id="ESNIWQF"/>
<proteinExistence type="predicted"/>
<dbReference type="GO" id="GO:0004866">
    <property type="term" value="F:endopeptidase inhibitor activity"/>
    <property type="evidence" value="ECO:0007669"/>
    <property type="project" value="InterPro"/>
</dbReference>
<reference evidence="1" key="1">
    <citation type="submission" date="2015-12" db="EMBL/GenBank/DDBJ databases">
        <title>Update maize B73 reference genome by single molecule sequencing technologies.</title>
        <authorList>
            <consortium name="Maize Genome Sequencing Project"/>
            <person name="Ware D."/>
        </authorList>
    </citation>
    <scope>NUCLEOTIDE SEQUENCE [LARGE SCALE GENOMIC DNA]</scope>
    <source>
        <tissue evidence="1">Seedling</tissue>
    </source>
</reference>
<dbReference type="AlphaFoldDB" id="A0A1D6E5Q7"/>
<dbReference type="PROSITE" id="PS00283">
    <property type="entry name" value="SOYBEAN_KUNITZ"/>
    <property type="match status" value="1"/>
</dbReference>
<dbReference type="STRING" id="4577.A0A1D6E5Q7"/>
<dbReference type="PROSITE" id="PS51257">
    <property type="entry name" value="PROKAR_LIPOPROTEIN"/>
    <property type="match status" value="1"/>
</dbReference>
<dbReference type="Pfam" id="PF00197">
    <property type="entry name" value="Kunitz_legume"/>
    <property type="match status" value="1"/>
</dbReference>
<dbReference type="PANTHER" id="PTHR33107">
    <property type="entry name" value="KUNITZ TRYPSIN INHIBITOR 2"/>
    <property type="match status" value="1"/>
</dbReference>
<name>A0A1D6E5Q7_MAIZE</name>
<dbReference type="InterPro" id="IPR002160">
    <property type="entry name" value="Prot_inh_Kunz-lg"/>
</dbReference>
<protein>
    <submittedName>
        <fullName evidence="1">Kunitz trypsin inhibitor 1</fullName>
    </submittedName>
</protein>
<dbReference type="EMBL" id="CM007648">
    <property type="protein sequence ID" value="ONM15798.1"/>
    <property type="molecule type" value="Genomic_DNA"/>
</dbReference>
<dbReference type="SMR" id="A0A1D6E5Q7"/>
<dbReference type="SUPFAM" id="SSF50386">
    <property type="entry name" value="STI-like"/>
    <property type="match status" value="1"/>
</dbReference>
<organism evidence="1">
    <name type="scientific">Zea mays</name>
    <name type="common">Maize</name>
    <dbReference type="NCBI Taxonomy" id="4577"/>
    <lineage>
        <taxon>Eukaryota</taxon>
        <taxon>Viridiplantae</taxon>
        <taxon>Streptophyta</taxon>
        <taxon>Embryophyta</taxon>
        <taxon>Tracheophyta</taxon>
        <taxon>Spermatophyta</taxon>
        <taxon>Magnoliopsida</taxon>
        <taxon>Liliopsida</taxon>
        <taxon>Poales</taxon>
        <taxon>Poaceae</taxon>
        <taxon>PACMAD clade</taxon>
        <taxon>Panicoideae</taxon>
        <taxon>Andropogonodae</taxon>
        <taxon>Andropogoneae</taxon>
        <taxon>Tripsacinae</taxon>
        <taxon>Zea</taxon>
    </lineage>
</organism>
<dbReference type="SMART" id="SM00452">
    <property type="entry name" value="STI"/>
    <property type="match status" value="1"/>
</dbReference>
<dbReference type="PANTHER" id="PTHR33107:SF5">
    <property type="entry name" value="KUNITZ TRYPSIN INHIBITOR 5"/>
    <property type="match status" value="1"/>
</dbReference>
<dbReference type="InParanoid" id="A0A1D6E5Q7"/>
<evidence type="ECO:0000313" key="1">
    <source>
        <dbReference type="EMBL" id="ONM15798.1"/>
    </source>
</evidence>
<dbReference type="Gene3D" id="2.80.10.50">
    <property type="match status" value="1"/>
</dbReference>